<sequence length="331" mass="36648">METSTEVSSLEAANGPPPSAPFYFRFFGVVLLIESLLVIVLNPITVLAVIKSKLAQKSSAHFLIAVLSVSDFLCGLQFFCHQLLRMLIPIVGVNKAVIEANWCLYMTSAIVVPSSSFVSLLIGIDRFIAVSYPTEYMQKMKIRNAAVMVAVMWVFSIGRILPAGVYKRLQDDQLAFIAHNRDAFPRGYSLYFSAPLGLIALLLNTLLYARIFQLFKAQSNRIAGSVNHDLSTKRSQRLTRLSLIVVCVFIACLTPVILMSLLPQPEGGPLALNAYNVVSSFSAVLIIAPSFVNNIIFAWQHQDYRKAYLNLIGRKPADNTEVSQQTSENPK</sequence>
<dbReference type="CDD" id="cd00637">
    <property type="entry name" value="7tm_classA_rhodopsin-like"/>
    <property type="match status" value="1"/>
</dbReference>
<keyword evidence="2" id="KW-1003">Cell membrane</keyword>
<reference evidence="10" key="1">
    <citation type="submission" date="2012-12" db="EMBL/GenBank/DDBJ databases">
        <authorList>
            <person name="Hellsten U."/>
            <person name="Grimwood J."/>
            <person name="Chapman J.A."/>
            <person name="Shapiro H."/>
            <person name="Aerts A."/>
            <person name="Otillar R.P."/>
            <person name="Terry A.Y."/>
            <person name="Boore J.L."/>
            <person name="Simakov O."/>
            <person name="Marletaz F."/>
            <person name="Cho S.-J."/>
            <person name="Edsinger-Gonzales E."/>
            <person name="Havlak P."/>
            <person name="Kuo D.-H."/>
            <person name="Larsson T."/>
            <person name="Lv J."/>
            <person name="Arendt D."/>
            <person name="Savage R."/>
            <person name="Osoegawa K."/>
            <person name="de Jong P."/>
            <person name="Lindberg D.R."/>
            <person name="Seaver E.C."/>
            <person name="Weisblat D.A."/>
            <person name="Putnam N.H."/>
            <person name="Grigoriev I.V."/>
            <person name="Rokhsar D.S."/>
        </authorList>
    </citation>
    <scope>NUCLEOTIDE SEQUENCE</scope>
    <source>
        <strain evidence="10">I ESC-2004</strain>
    </source>
</reference>
<dbReference type="AlphaFoldDB" id="R7TDW3"/>
<feature type="transmembrane region" description="Helical" evidence="6">
    <location>
        <begin position="62"/>
        <end position="84"/>
    </location>
</feature>
<evidence type="ECO:0000313" key="10">
    <source>
        <dbReference type="Proteomes" id="UP000014760"/>
    </source>
</evidence>
<feature type="transmembrane region" description="Helical" evidence="6">
    <location>
        <begin position="145"/>
        <end position="166"/>
    </location>
</feature>
<dbReference type="GO" id="GO:0004930">
    <property type="term" value="F:G protein-coupled receptor activity"/>
    <property type="evidence" value="ECO:0007669"/>
    <property type="project" value="InterPro"/>
</dbReference>
<comment type="subcellular location">
    <subcellularLocation>
        <location evidence="1">Cell membrane</location>
        <topology evidence="1">Multi-pass membrane protein</topology>
    </subcellularLocation>
</comment>
<dbReference type="OMA" id="GICSYVE"/>
<feature type="domain" description="G-protein coupled receptors family 1 profile" evidence="7">
    <location>
        <begin position="41"/>
        <end position="297"/>
    </location>
</feature>
<dbReference type="Pfam" id="PF00001">
    <property type="entry name" value="7tm_1"/>
    <property type="match status" value="1"/>
</dbReference>
<dbReference type="EnsemblMetazoa" id="CapteT216475">
    <property type="protein sequence ID" value="CapteP216475"/>
    <property type="gene ID" value="CapteG216475"/>
</dbReference>
<dbReference type="PRINTS" id="PR00237">
    <property type="entry name" value="GPCRRHODOPSN"/>
</dbReference>
<gene>
    <name evidence="8" type="ORF">CAPTEDRAFT_216475</name>
</gene>
<feature type="transmembrane region" description="Helical" evidence="6">
    <location>
        <begin position="274"/>
        <end position="299"/>
    </location>
</feature>
<dbReference type="Proteomes" id="UP000014760">
    <property type="component" value="Unassembled WGS sequence"/>
</dbReference>
<feature type="transmembrane region" description="Helical" evidence="6">
    <location>
        <begin position="104"/>
        <end position="124"/>
    </location>
</feature>
<keyword evidence="5 6" id="KW-0472">Membrane</keyword>
<keyword evidence="10" id="KW-1185">Reference proteome</keyword>
<feature type="transmembrane region" description="Helical" evidence="6">
    <location>
        <begin position="241"/>
        <end position="262"/>
    </location>
</feature>
<dbReference type="SUPFAM" id="SSF81321">
    <property type="entry name" value="Family A G protein-coupled receptor-like"/>
    <property type="match status" value="1"/>
</dbReference>
<feature type="transmembrane region" description="Helical" evidence="6">
    <location>
        <begin position="188"/>
        <end position="209"/>
    </location>
</feature>
<dbReference type="EMBL" id="KB310317">
    <property type="protein sequence ID" value="ELT91943.1"/>
    <property type="molecule type" value="Genomic_DNA"/>
</dbReference>
<evidence type="ECO:0000256" key="2">
    <source>
        <dbReference type="ARBA" id="ARBA00022475"/>
    </source>
</evidence>
<feature type="transmembrane region" description="Helical" evidence="6">
    <location>
        <begin position="26"/>
        <end position="50"/>
    </location>
</feature>
<dbReference type="PANTHER" id="PTHR22750">
    <property type="entry name" value="G-PROTEIN COUPLED RECEPTOR"/>
    <property type="match status" value="1"/>
</dbReference>
<dbReference type="SMART" id="SM01381">
    <property type="entry name" value="7TM_GPCR_Srsx"/>
    <property type="match status" value="1"/>
</dbReference>
<dbReference type="Gene3D" id="1.20.1070.10">
    <property type="entry name" value="Rhodopsin 7-helix transmembrane proteins"/>
    <property type="match status" value="1"/>
</dbReference>
<organism evidence="8">
    <name type="scientific">Capitella teleta</name>
    <name type="common">Polychaete worm</name>
    <dbReference type="NCBI Taxonomy" id="283909"/>
    <lineage>
        <taxon>Eukaryota</taxon>
        <taxon>Metazoa</taxon>
        <taxon>Spiralia</taxon>
        <taxon>Lophotrochozoa</taxon>
        <taxon>Annelida</taxon>
        <taxon>Polychaeta</taxon>
        <taxon>Sedentaria</taxon>
        <taxon>Scolecida</taxon>
        <taxon>Capitellidae</taxon>
        <taxon>Capitella</taxon>
    </lineage>
</organism>
<dbReference type="PROSITE" id="PS50262">
    <property type="entry name" value="G_PROTEIN_RECEP_F1_2"/>
    <property type="match status" value="1"/>
</dbReference>
<dbReference type="OrthoDB" id="5967704at2759"/>
<dbReference type="GO" id="GO:0005886">
    <property type="term" value="C:plasma membrane"/>
    <property type="evidence" value="ECO:0007669"/>
    <property type="project" value="UniProtKB-SubCell"/>
</dbReference>
<evidence type="ECO:0000259" key="7">
    <source>
        <dbReference type="PROSITE" id="PS50262"/>
    </source>
</evidence>
<evidence type="ECO:0000313" key="9">
    <source>
        <dbReference type="EnsemblMetazoa" id="CapteP216475"/>
    </source>
</evidence>
<dbReference type="InterPro" id="IPR017452">
    <property type="entry name" value="GPCR_Rhodpsn_7TM"/>
</dbReference>
<reference evidence="9" key="3">
    <citation type="submission" date="2015-06" db="UniProtKB">
        <authorList>
            <consortium name="EnsemblMetazoa"/>
        </authorList>
    </citation>
    <scope>IDENTIFICATION</scope>
</reference>
<evidence type="ECO:0000256" key="5">
    <source>
        <dbReference type="ARBA" id="ARBA00023136"/>
    </source>
</evidence>
<dbReference type="STRING" id="283909.R7TDW3"/>
<keyword evidence="4 6" id="KW-1133">Transmembrane helix</keyword>
<evidence type="ECO:0000256" key="3">
    <source>
        <dbReference type="ARBA" id="ARBA00022692"/>
    </source>
</evidence>
<dbReference type="HOGENOM" id="CLU_063530_0_0_1"/>
<evidence type="ECO:0000256" key="1">
    <source>
        <dbReference type="ARBA" id="ARBA00004651"/>
    </source>
</evidence>
<accession>R7TDW3</accession>
<dbReference type="EMBL" id="AMQN01000361">
    <property type="status" value="NOT_ANNOTATED_CDS"/>
    <property type="molecule type" value="Genomic_DNA"/>
</dbReference>
<evidence type="ECO:0000313" key="8">
    <source>
        <dbReference type="EMBL" id="ELT91943.1"/>
    </source>
</evidence>
<name>R7TDW3_CAPTE</name>
<keyword evidence="3 6" id="KW-0812">Transmembrane</keyword>
<evidence type="ECO:0000256" key="6">
    <source>
        <dbReference type="SAM" id="Phobius"/>
    </source>
</evidence>
<evidence type="ECO:0000256" key="4">
    <source>
        <dbReference type="ARBA" id="ARBA00022989"/>
    </source>
</evidence>
<protein>
    <recommendedName>
        <fullName evidence="7">G-protein coupled receptors family 1 profile domain-containing protein</fullName>
    </recommendedName>
</protein>
<proteinExistence type="predicted"/>
<dbReference type="InterPro" id="IPR000276">
    <property type="entry name" value="GPCR_Rhodpsn"/>
</dbReference>
<reference evidence="8 10" key="2">
    <citation type="journal article" date="2013" name="Nature">
        <title>Insights into bilaterian evolution from three spiralian genomes.</title>
        <authorList>
            <person name="Simakov O."/>
            <person name="Marletaz F."/>
            <person name="Cho S.J."/>
            <person name="Edsinger-Gonzales E."/>
            <person name="Havlak P."/>
            <person name="Hellsten U."/>
            <person name="Kuo D.H."/>
            <person name="Larsson T."/>
            <person name="Lv J."/>
            <person name="Arendt D."/>
            <person name="Savage R."/>
            <person name="Osoegawa K."/>
            <person name="de Jong P."/>
            <person name="Grimwood J."/>
            <person name="Chapman J.A."/>
            <person name="Shapiro H."/>
            <person name="Aerts A."/>
            <person name="Otillar R.P."/>
            <person name="Terry A.Y."/>
            <person name="Boore J.L."/>
            <person name="Grigoriev I.V."/>
            <person name="Lindberg D.R."/>
            <person name="Seaver E.C."/>
            <person name="Weisblat D.A."/>
            <person name="Putnam N.H."/>
            <person name="Rokhsar D.S."/>
        </authorList>
    </citation>
    <scope>NUCLEOTIDE SEQUENCE</scope>
    <source>
        <strain evidence="8 10">I ESC-2004</strain>
    </source>
</reference>